<dbReference type="CDD" id="cd20206">
    <property type="entry name" value="YbbR"/>
    <property type="match status" value="1"/>
</dbReference>
<dbReference type="Gene3D" id="2.170.120.40">
    <property type="entry name" value="YbbR-like domain"/>
    <property type="match status" value="2"/>
</dbReference>
<organism evidence="2 3">
    <name type="scientific">Selenomonas sputigena</name>
    <dbReference type="NCBI Taxonomy" id="69823"/>
    <lineage>
        <taxon>Bacteria</taxon>
        <taxon>Bacillati</taxon>
        <taxon>Bacillota</taxon>
        <taxon>Negativicutes</taxon>
        <taxon>Selenomonadales</taxon>
        <taxon>Selenomonadaceae</taxon>
        <taxon>Selenomonas</taxon>
    </lineage>
</organism>
<evidence type="ECO:0000313" key="3">
    <source>
        <dbReference type="Proteomes" id="UP001559623"/>
    </source>
</evidence>
<dbReference type="Pfam" id="PF07949">
    <property type="entry name" value="YbbR"/>
    <property type="match status" value="3"/>
</dbReference>
<dbReference type="RefSeq" id="WP_368846068.1">
    <property type="nucleotide sequence ID" value="NZ_CP194411.1"/>
</dbReference>
<dbReference type="InterPro" id="IPR053154">
    <property type="entry name" value="c-di-AMP_regulator"/>
</dbReference>
<sequence>MITRLKALFRRNLPAKIIAFIVAIILWLFVMNEQNPQIEGTFTVPVDMVNALEGYKITQNVKNVKIKVRGARSLFVSAEASDFKAYIDLTGYNSGDYETKIQAVLPQGFELVDIQPASTAVNLDKIIQREVHIDLIVTGTASPGLTVDKISQSMNTVLIEGPESRVNEIDRAVGYVGLAGNHEDFSLQVPLTAITSDGKALDDITILPRTVRVSVQLARGLARKIVSVHPVVGGVPPEGFVLVQVQADPAKIEAAGDATVLAKLTAIDTEPLSLTDLKQSDKRTVQLVLPDGVTVSNREVVVTFELKPKEAVKEKGSS</sequence>
<dbReference type="Proteomes" id="UP001559623">
    <property type="component" value="Unassembled WGS sequence"/>
</dbReference>
<gene>
    <name evidence="2" type="ORF">QCO44_01665</name>
</gene>
<keyword evidence="1" id="KW-0472">Membrane</keyword>
<evidence type="ECO:0000313" key="2">
    <source>
        <dbReference type="EMBL" id="MEX5284352.1"/>
    </source>
</evidence>
<protein>
    <submittedName>
        <fullName evidence="2">CdaR family protein</fullName>
    </submittedName>
</protein>
<keyword evidence="1" id="KW-1133">Transmembrane helix</keyword>
<dbReference type="Gene3D" id="2.170.120.30">
    <property type="match status" value="1"/>
</dbReference>
<dbReference type="PANTHER" id="PTHR37804:SF1">
    <property type="entry name" value="CDAA REGULATORY PROTEIN CDAR"/>
    <property type="match status" value="1"/>
</dbReference>
<comment type="caution">
    <text evidence="2">The sequence shown here is derived from an EMBL/GenBank/DDBJ whole genome shotgun (WGS) entry which is preliminary data.</text>
</comment>
<dbReference type="PANTHER" id="PTHR37804">
    <property type="entry name" value="CDAA REGULATORY PROTEIN CDAR"/>
    <property type="match status" value="1"/>
</dbReference>
<keyword evidence="1" id="KW-0812">Transmembrane</keyword>
<accession>A0ABV3X404</accession>
<keyword evidence="3" id="KW-1185">Reference proteome</keyword>
<proteinExistence type="predicted"/>
<feature type="transmembrane region" description="Helical" evidence="1">
    <location>
        <begin position="12"/>
        <end position="30"/>
    </location>
</feature>
<reference evidence="2 3" key="1">
    <citation type="submission" date="2023-04" db="EMBL/GenBank/DDBJ databases">
        <title>Genome Sequence of Selenomonas sputigena ATCC 33150.</title>
        <authorList>
            <person name="Miller D.P."/>
            <person name="Anvari S."/>
            <person name="Polson S.W."/>
            <person name="Macdonald M."/>
            <person name="Mcdowell J.V."/>
        </authorList>
    </citation>
    <scope>NUCLEOTIDE SEQUENCE [LARGE SCALE GENOMIC DNA]</scope>
    <source>
        <strain evidence="2 3">ATCC 33150</strain>
    </source>
</reference>
<name>A0ABV3X404_9FIRM</name>
<dbReference type="InterPro" id="IPR012505">
    <property type="entry name" value="YbbR"/>
</dbReference>
<dbReference type="EMBL" id="JARVLH010000001">
    <property type="protein sequence ID" value="MEX5284352.1"/>
    <property type="molecule type" value="Genomic_DNA"/>
</dbReference>
<evidence type="ECO:0000256" key="1">
    <source>
        <dbReference type="SAM" id="Phobius"/>
    </source>
</evidence>